<accession>A0ACB8QE68</accession>
<evidence type="ECO:0000313" key="2">
    <source>
        <dbReference type="Proteomes" id="UP000814128"/>
    </source>
</evidence>
<keyword evidence="2" id="KW-1185">Reference proteome</keyword>
<evidence type="ECO:0000313" key="1">
    <source>
        <dbReference type="EMBL" id="KAI0029860.1"/>
    </source>
</evidence>
<dbReference type="Proteomes" id="UP000814128">
    <property type="component" value="Unassembled WGS sequence"/>
</dbReference>
<sequence>RLLSKRLRTMSGASAEAVDGTNAGASTVRASPASSLRSATPRLSPPYRDPVQATCDWRNRAEADEGARGSQRRRRPGVTFEAYDEPVPTAEDHELSYVKRARR</sequence>
<comment type="caution">
    <text evidence="1">The sequence shown here is derived from an EMBL/GenBank/DDBJ whole genome shotgun (WGS) entry which is preliminary data.</text>
</comment>
<proteinExistence type="predicted"/>
<organism evidence="1 2">
    <name type="scientific">Vararia minispora EC-137</name>
    <dbReference type="NCBI Taxonomy" id="1314806"/>
    <lineage>
        <taxon>Eukaryota</taxon>
        <taxon>Fungi</taxon>
        <taxon>Dikarya</taxon>
        <taxon>Basidiomycota</taxon>
        <taxon>Agaricomycotina</taxon>
        <taxon>Agaricomycetes</taxon>
        <taxon>Russulales</taxon>
        <taxon>Lachnocladiaceae</taxon>
        <taxon>Vararia</taxon>
    </lineage>
</organism>
<name>A0ACB8QE68_9AGAM</name>
<feature type="non-terminal residue" evidence="1">
    <location>
        <position position="1"/>
    </location>
</feature>
<feature type="non-terminal residue" evidence="1">
    <location>
        <position position="103"/>
    </location>
</feature>
<protein>
    <submittedName>
        <fullName evidence="1">Uncharacterized protein</fullName>
    </submittedName>
</protein>
<gene>
    <name evidence="1" type="ORF">K488DRAFT_32039</name>
</gene>
<reference evidence="1" key="1">
    <citation type="submission" date="2021-02" db="EMBL/GenBank/DDBJ databases">
        <authorList>
            <consortium name="DOE Joint Genome Institute"/>
            <person name="Ahrendt S."/>
            <person name="Looney B.P."/>
            <person name="Miyauchi S."/>
            <person name="Morin E."/>
            <person name="Drula E."/>
            <person name="Courty P.E."/>
            <person name="Chicoki N."/>
            <person name="Fauchery L."/>
            <person name="Kohler A."/>
            <person name="Kuo A."/>
            <person name="Labutti K."/>
            <person name="Pangilinan J."/>
            <person name="Lipzen A."/>
            <person name="Riley R."/>
            <person name="Andreopoulos W."/>
            <person name="He G."/>
            <person name="Johnson J."/>
            <person name="Barry K.W."/>
            <person name="Grigoriev I.V."/>
            <person name="Nagy L."/>
            <person name="Hibbett D."/>
            <person name="Henrissat B."/>
            <person name="Matheny P.B."/>
            <person name="Labbe J."/>
            <person name="Martin F."/>
        </authorList>
    </citation>
    <scope>NUCLEOTIDE SEQUENCE</scope>
    <source>
        <strain evidence="1">EC-137</strain>
    </source>
</reference>
<reference evidence="1" key="2">
    <citation type="journal article" date="2022" name="New Phytol.">
        <title>Evolutionary transition to the ectomycorrhizal habit in the genomes of a hyperdiverse lineage of mushroom-forming fungi.</title>
        <authorList>
            <person name="Looney B."/>
            <person name="Miyauchi S."/>
            <person name="Morin E."/>
            <person name="Drula E."/>
            <person name="Courty P.E."/>
            <person name="Kohler A."/>
            <person name="Kuo A."/>
            <person name="LaButti K."/>
            <person name="Pangilinan J."/>
            <person name="Lipzen A."/>
            <person name="Riley R."/>
            <person name="Andreopoulos W."/>
            <person name="He G."/>
            <person name="Johnson J."/>
            <person name="Nolan M."/>
            <person name="Tritt A."/>
            <person name="Barry K.W."/>
            <person name="Grigoriev I.V."/>
            <person name="Nagy L.G."/>
            <person name="Hibbett D."/>
            <person name="Henrissat B."/>
            <person name="Matheny P.B."/>
            <person name="Labbe J."/>
            <person name="Martin F.M."/>
        </authorList>
    </citation>
    <scope>NUCLEOTIDE SEQUENCE</scope>
    <source>
        <strain evidence="1">EC-137</strain>
    </source>
</reference>
<dbReference type="EMBL" id="MU273652">
    <property type="protein sequence ID" value="KAI0029860.1"/>
    <property type="molecule type" value="Genomic_DNA"/>
</dbReference>